<dbReference type="WBParaSite" id="BXY_1616900.1">
    <property type="protein sequence ID" value="BXY_1616900.1"/>
    <property type="gene ID" value="BXY_1616900"/>
</dbReference>
<dbReference type="PANTHER" id="PTHR13359">
    <property type="entry name" value="39S RIBOSOMAL PROTEIN L40, MITOCHONDRIAL"/>
    <property type="match status" value="1"/>
</dbReference>
<dbReference type="SMR" id="A0A1I7ST01"/>
<dbReference type="EMBL" id="CAJFDI010000003">
    <property type="protein sequence ID" value="CAD5221775.1"/>
    <property type="molecule type" value="Genomic_DNA"/>
</dbReference>
<organism evidence="10 12">
    <name type="scientific">Bursaphelenchus xylophilus</name>
    <name type="common">Pinewood nematode worm</name>
    <name type="synonym">Aphelenchoides xylophilus</name>
    <dbReference type="NCBI Taxonomy" id="6326"/>
    <lineage>
        <taxon>Eukaryota</taxon>
        <taxon>Metazoa</taxon>
        <taxon>Ecdysozoa</taxon>
        <taxon>Nematoda</taxon>
        <taxon>Chromadorea</taxon>
        <taxon>Rhabditida</taxon>
        <taxon>Tylenchina</taxon>
        <taxon>Tylenchomorpha</taxon>
        <taxon>Aphelenchoidea</taxon>
        <taxon>Aphelenchoididae</taxon>
        <taxon>Bursaphelenchus</taxon>
    </lineage>
</organism>
<evidence type="ECO:0000313" key="10">
    <source>
        <dbReference type="Proteomes" id="UP000095284"/>
    </source>
</evidence>
<sequence length="185" mass="21394">MLSALVPRLSQLSVRNVSMTPKLSSSVFTKKQKKMDPEIAKARETRRRRKLTREIREMMKHSKKPKPVTELTIDVKSARNIDQRYREPVVLTEAEIDQRAVISKAYNTSRNALVRDDIKWIQRSMQDQDNALKLLKLLSPDLYAEAVKLPDTIHIYSGKGPVLTPPLKNYRSPDGDHEDTTRTWE</sequence>
<dbReference type="Gene3D" id="6.10.250.3440">
    <property type="match status" value="1"/>
</dbReference>
<reference evidence="9" key="2">
    <citation type="submission" date="2020-09" db="EMBL/GenBank/DDBJ databases">
        <authorList>
            <person name="Kikuchi T."/>
        </authorList>
    </citation>
    <scope>NUCLEOTIDE SEQUENCE</scope>
    <source>
        <strain evidence="9">Ka4C1</strain>
    </source>
</reference>
<dbReference type="AlphaFoldDB" id="A0A1I7ST01"/>
<evidence type="ECO:0000256" key="3">
    <source>
        <dbReference type="ARBA" id="ARBA00022946"/>
    </source>
</evidence>
<dbReference type="Pfam" id="PF09812">
    <property type="entry name" value="MRP-L28"/>
    <property type="match status" value="1"/>
</dbReference>
<dbReference type="EMBL" id="CAJFCV020000003">
    <property type="protein sequence ID" value="CAG9108821.1"/>
    <property type="molecule type" value="Genomic_DNA"/>
</dbReference>
<evidence type="ECO:0000256" key="8">
    <source>
        <dbReference type="SAM" id="MobiDB-lite"/>
    </source>
</evidence>
<keyword evidence="3" id="KW-0809">Transit peptide</keyword>
<evidence type="ECO:0000256" key="2">
    <source>
        <dbReference type="ARBA" id="ARBA00009360"/>
    </source>
</evidence>
<evidence type="ECO:0000256" key="7">
    <source>
        <dbReference type="ARBA" id="ARBA00035192"/>
    </source>
</evidence>
<evidence type="ECO:0000256" key="1">
    <source>
        <dbReference type="ARBA" id="ARBA00004173"/>
    </source>
</evidence>
<keyword evidence="4" id="KW-0689">Ribosomal protein</keyword>
<dbReference type="eggNOG" id="KOG4778">
    <property type="taxonomic scope" value="Eukaryota"/>
</dbReference>
<dbReference type="InterPro" id="IPR039145">
    <property type="entry name" value="Ribosomal_mL40_metazoa/plant"/>
</dbReference>
<comment type="subcellular location">
    <subcellularLocation>
        <location evidence="1">Mitochondrion</location>
    </subcellularLocation>
</comment>
<gene>
    <name evidence="9" type="ORF">BXYJ_LOCUS6846</name>
</gene>
<feature type="compositionally biased region" description="Basic and acidic residues" evidence="8">
    <location>
        <begin position="171"/>
        <end position="185"/>
    </location>
</feature>
<name>A0A1I7ST01_BURXY</name>
<dbReference type="PANTHER" id="PTHR13359:SF2">
    <property type="entry name" value="LARGE RIBOSOMAL SUBUNIT PROTEIN ML40"/>
    <property type="match status" value="1"/>
</dbReference>
<keyword evidence="5" id="KW-0496">Mitochondrion</keyword>
<dbReference type="Proteomes" id="UP000582659">
    <property type="component" value="Unassembled WGS sequence"/>
</dbReference>
<comment type="similarity">
    <text evidence="2">Belongs to the mitochondrion-specific ribosomal protein mL40 family.</text>
</comment>
<feature type="region of interest" description="Disordered" evidence="8">
    <location>
        <begin position="164"/>
        <end position="185"/>
    </location>
</feature>
<evidence type="ECO:0000256" key="4">
    <source>
        <dbReference type="ARBA" id="ARBA00022980"/>
    </source>
</evidence>
<keyword evidence="6" id="KW-0687">Ribonucleoprotein</keyword>
<evidence type="ECO:0000313" key="11">
    <source>
        <dbReference type="Proteomes" id="UP000659654"/>
    </source>
</evidence>
<protein>
    <recommendedName>
        <fullName evidence="7">Large ribosomal subunit protein mL40</fullName>
    </recommendedName>
</protein>
<proteinExistence type="inferred from homology"/>
<accession>A0A1I7ST01</accession>
<dbReference type="InterPro" id="IPR019192">
    <property type="entry name" value="Ribosomal_mL40"/>
</dbReference>
<evidence type="ECO:0000313" key="12">
    <source>
        <dbReference type="WBParaSite" id="BXY_1616900.1"/>
    </source>
</evidence>
<evidence type="ECO:0000256" key="6">
    <source>
        <dbReference type="ARBA" id="ARBA00023274"/>
    </source>
</evidence>
<evidence type="ECO:0000313" key="9">
    <source>
        <dbReference type="EMBL" id="CAD5221775.1"/>
    </source>
</evidence>
<keyword evidence="11" id="KW-1185">Reference proteome</keyword>
<dbReference type="OrthoDB" id="5977625at2759"/>
<dbReference type="Proteomes" id="UP000659654">
    <property type="component" value="Unassembled WGS sequence"/>
</dbReference>
<evidence type="ECO:0000256" key="5">
    <source>
        <dbReference type="ARBA" id="ARBA00023128"/>
    </source>
</evidence>
<dbReference type="Proteomes" id="UP000095284">
    <property type="component" value="Unplaced"/>
</dbReference>
<reference evidence="12" key="1">
    <citation type="submission" date="2016-11" db="UniProtKB">
        <authorList>
            <consortium name="WormBaseParasite"/>
        </authorList>
    </citation>
    <scope>IDENTIFICATION</scope>
</reference>
<dbReference type="GO" id="GO:0005762">
    <property type="term" value="C:mitochondrial large ribosomal subunit"/>
    <property type="evidence" value="ECO:0007669"/>
    <property type="project" value="InterPro"/>
</dbReference>